<evidence type="ECO:0000256" key="5">
    <source>
        <dbReference type="ARBA" id="ARBA00022692"/>
    </source>
</evidence>
<dbReference type="PANTHER" id="PTHR11214:SF351">
    <property type="entry name" value="BETA-1,3-GALACTOSYLTRANSFERASE PVG3"/>
    <property type="match status" value="1"/>
</dbReference>
<keyword evidence="13" id="KW-1185">Reference proteome</keyword>
<evidence type="ECO:0000256" key="11">
    <source>
        <dbReference type="SAM" id="SignalP"/>
    </source>
</evidence>
<keyword evidence="6" id="KW-0735">Signal-anchor</keyword>
<evidence type="ECO:0000256" key="4">
    <source>
        <dbReference type="ARBA" id="ARBA00022679"/>
    </source>
</evidence>
<dbReference type="Pfam" id="PF01762">
    <property type="entry name" value="Galactosyl_T"/>
    <property type="match status" value="1"/>
</dbReference>
<feature type="signal peptide" evidence="11">
    <location>
        <begin position="1"/>
        <end position="31"/>
    </location>
</feature>
<evidence type="ECO:0000313" key="13">
    <source>
        <dbReference type="Proteomes" id="UP000241769"/>
    </source>
</evidence>
<gene>
    <name evidence="12" type="ORF">PROFUN_15095</name>
</gene>
<evidence type="ECO:0000313" key="12">
    <source>
        <dbReference type="EMBL" id="PRP76521.1"/>
    </source>
</evidence>
<sequence>MRGNLFWKVATALSTLLWLLTFLYQQRPTAGVVAELPSVQTLPATTNAEVTTIRPKQRTLLIGIMSVAFNWHRRNLIRSTYLQEKPADVDLLFIIGKPKWENQSSIIRHEQQLYGDLLVLGCEEHMNRGKTYEFFRNTSTTFGDPHHKTNKEGVTYRYLMKSDEDSYIVLRNFSQWVRDLPKNWTYAGIHLTYYGQHYMQGRGYLMSMDLTQYIMAHPYALKHSWGPEDMITATWVENASNLTGRNVTWASSRHIQQYGKHEYDAKWTPPVGNETLLIHGCKQPERWFKIHRDVQKIRKGVPIVQPDRNSIE</sequence>
<proteinExistence type="inferred from homology"/>
<keyword evidence="9" id="KW-0472">Membrane</keyword>
<comment type="subcellular location">
    <subcellularLocation>
        <location evidence="1 10">Golgi apparatus membrane</location>
        <topology evidence="1 10">Single-pass type II membrane protein</topology>
    </subcellularLocation>
</comment>
<dbReference type="EMBL" id="MDYQ01000319">
    <property type="protein sequence ID" value="PRP76521.1"/>
    <property type="molecule type" value="Genomic_DNA"/>
</dbReference>
<dbReference type="AlphaFoldDB" id="A0A2P6MXT9"/>
<evidence type="ECO:0000256" key="8">
    <source>
        <dbReference type="ARBA" id="ARBA00023034"/>
    </source>
</evidence>
<dbReference type="OrthoDB" id="2139606at2759"/>
<organism evidence="12 13">
    <name type="scientific">Planoprotostelium fungivorum</name>
    <dbReference type="NCBI Taxonomy" id="1890364"/>
    <lineage>
        <taxon>Eukaryota</taxon>
        <taxon>Amoebozoa</taxon>
        <taxon>Evosea</taxon>
        <taxon>Variosea</taxon>
        <taxon>Cavosteliida</taxon>
        <taxon>Cavosteliaceae</taxon>
        <taxon>Planoprotostelium</taxon>
    </lineage>
</organism>
<dbReference type="STRING" id="1890364.A0A2P6MXT9"/>
<evidence type="ECO:0000256" key="3">
    <source>
        <dbReference type="ARBA" id="ARBA00022676"/>
    </source>
</evidence>
<comment type="caution">
    <text evidence="12">The sequence shown here is derived from an EMBL/GenBank/DDBJ whole genome shotgun (WGS) entry which is preliminary data.</text>
</comment>
<keyword evidence="11" id="KW-0732">Signal</keyword>
<dbReference type="PANTHER" id="PTHR11214">
    <property type="entry name" value="BETA-1,3-N-ACETYLGLUCOSAMINYLTRANSFERASE"/>
    <property type="match status" value="1"/>
</dbReference>
<dbReference type="InParanoid" id="A0A2P6MXT9"/>
<keyword evidence="5" id="KW-0812">Transmembrane</keyword>
<evidence type="ECO:0000256" key="2">
    <source>
        <dbReference type="ARBA" id="ARBA00008661"/>
    </source>
</evidence>
<dbReference type="GO" id="GO:0016758">
    <property type="term" value="F:hexosyltransferase activity"/>
    <property type="evidence" value="ECO:0007669"/>
    <property type="project" value="InterPro"/>
</dbReference>
<evidence type="ECO:0000256" key="10">
    <source>
        <dbReference type="RuleBase" id="RU363063"/>
    </source>
</evidence>
<reference evidence="12 13" key="1">
    <citation type="journal article" date="2018" name="Genome Biol. Evol.">
        <title>Multiple Roots of Fruiting Body Formation in Amoebozoa.</title>
        <authorList>
            <person name="Hillmann F."/>
            <person name="Forbes G."/>
            <person name="Novohradska S."/>
            <person name="Ferling I."/>
            <person name="Riege K."/>
            <person name="Groth M."/>
            <person name="Westermann M."/>
            <person name="Marz M."/>
            <person name="Spaller T."/>
            <person name="Winckler T."/>
            <person name="Schaap P."/>
            <person name="Glockner G."/>
        </authorList>
    </citation>
    <scope>NUCLEOTIDE SEQUENCE [LARGE SCALE GENOMIC DNA]</scope>
    <source>
        <strain evidence="12 13">Jena</strain>
    </source>
</reference>
<keyword evidence="7" id="KW-1133">Transmembrane helix</keyword>
<comment type="similarity">
    <text evidence="2 10">Belongs to the glycosyltransferase 31 family.</text>
</comment>
<accession>A0A2P6MXT9</accession>
<dbReference type="GO" id="GO:0000139">
    <property type="term" value="C:Golgi membrane"/>
    <property type="evidence" value="ECO:0007669"/>
    <property type="project" value="UniProtKB-SubCell"/>
</dbReference>
<dbReference type="InterPro" id="IPR002659">
    <property type="entry name" value="Glyco_trans_31"/>
</dbReference>
<keyword evidence="8 10" id="KW-0333">Golgi apparatus</keyword>
<dbReference type="Gene3D" id="3.90.550.50">
    <property type="match status" value="1"/>
</dbReference>
<keyword evidence="4" id="KW-0808">Transferase</keyword>
<name>A0A2P6MXT9_9EUKA</name>
<dbReference type="GO" id="GO:0051072">
    <property type="term" value="P:4,6-pyruvylated galactose residue biosynthetic process"/>
    <property type="evidence" value="ECO:0007669"/>
    <property type="project" value="TreeGrafter"/>
</dbReference>
<evidence type="ECO:0000256" key="7">
    <source>
        <dbReference type="ARBA" id="ARBA00022989"/>
    </source>
</evidence>
<evidence type="ECO:0000256" key="6">
    <source>
        <dbReference type="ARBA" id="ARBA00022968"/>
    </source>
</evidence>
<dbReference type="Proteomes" id="UP000241769">
    <property type="component" value="Unassembled WGS sequence"/>
</dbReference>
<feature type="chain" id="PRO_5015124287" description="Hexosyltransferase" evidence="11">
    <location>
        <begin position="32"/>
        <end position="312"/>
    </location>
</feature>
<evidence type="ECO:0000256" key="1">
    <source>
        <dbReference type="ARBA" id="ARBA00004323"/>
    </source>
</evidence>
<protein>
    <recommendedName>
        <fullName evidence="10">Hexosyltransferase</fullName>
        <ecNumber evidence="10">2.4.1.-</ecNumber>
    </recommendedName>
</protein>
<dbReference type="EC" id="2.4.1.-" evidence="10"/>
<evidence type="ECO:0000256" key="9">
    <source>
        <dbReference type="ARBA" id="ARBA00023136"/>
    </source>
</evidence>
<keyword evidence="3 10" id="KW-0328">Glycosyltransferase</keyword>